<proteinExistence type="predicted"/>
<feature type="region of interest" description="Disordered" evidence="1">
    <location>
        <begin position="174"/>
        <end position="246"/>
    </location>
</feature>
<evidence type="ECO:0000313" key="2">
    <source>
        <dbReference type="EMBL" id="EMS55242.1"/>
    </source>
</evidence>
<feature type="region of interest" description="Disordered" evidence="1">
    <location>
        <begin position="1"/>
        <end position="79"/>
    </location>
</feature>
<gene>
    <name evidence="2" type="ORF">TRIUR3_27466</name>
</gene>
<feature type="region of interest" description="Disordered" evidence="1">
    <location>
        <begin position="91"/>
        <end position="127"/>
    </location>
</feature>
<protein>
    <submittedName>
        <fullName evidence="2">Uncharacterized protein</fullName>
    </submittedName>
</protein>
<evidence type="ECO:0000256" key="1">
    <source>
        <dbReference type="SAM" id="MobiDB-lite"/>
    </source>
</evidence>
<feature type="compositionally biased region" description="Low complexity" evidence="1">
    <location>
        <begin position="183"/>
        <end position="214"/>
    </location>
</feature>
<accession>M7Z5H8</accession>
<name>M7Z5H8_TRIUA</name>
<organism evidence="2">
    <name type="scientific">Triticum urartu</name>
    <name type="common">Red wild einkorn</name>
    <name type="synonym">Crithodium urartu</name>
    <dbReference type="NCBI Taxonomy" id="4572"/>
    <lineage>
        <taxon>Eukaryota</taxon>
        <taxon>Viridiplantae</taxon>
        <taxon>Streptophyta</taxon>
        <taxon>Embryophyta</taxon>
        <taxon>Tracheophyta</taxon>
        <taxon>Spermatophyta</taxon>
        <taxon>Magnoliopsida</taxon>
        <taxon>Liliopsida</taxon>
        <taxon>Poales</taxon>
        <taxon>Poaceae</taxon>
        <taxon>BOP clade</taxon>
        <taxon>Pooideae</taxon>
        <taxon>Triticodae</taxon>
        <taxon>Triticeae</taxon>
        <taxon>Triticinae</taxon>
        <taxon>Triticum</taxon>
    </lineage>
</organism>
<feature type="compositionally biased region" description="Basic and acidic residues" evidence="1">
    <location>
        <begin position="36"/>
        <end position="66"/>
    </location>
</feature>
<feature type="compositionally biased region" description="Gly residues" evidence="1">
    <location>
        <begin position="227"/>
        <end position="246"/>
    </location>
</feature>
<sequence>MNRDNTKSMKLAATQWHPWKGHEHAQQHGRHTRRWAGADERQRRARRRGEVECGTRWMGGDERIEANSRGQTEGKGIHHTNIKGMQTAQSTWRSGMSAPPQSWPDEPTEISPLPQVQREGGGGSTAPPWWDAAPAGVAAGSRLSPAQISPCLLTPSTTTTPKLRQTGHRGFNLTALRKGHPQTSRSATKRAASAGSDEQHGSNPPSTVTSCVSSSHRRRSSTRRPAGTGGSGQEDVGGGFWILGGG</sequence>
<reference evidence="2" key="1">
    <citation type="journal article" date="2013" name="Nature">
        <title>Draft genome of the wheat A-genome progenitor Triticum urartu.</title>
        <authorList>
            <person name="Ling H.Q."/>
            <person name="Zhao S."/>
            <person name="Liu D."/>
            <person name="Wang J."/>
            <person name="Sun H."/>
            <person name="Zhang C."/>
            <person name="Fan H."/>
            <person name="Li D."/>
            <person name="Dong L."/>
            <person name="Tao Y."/>
            <person name="Gao C."/>
            <person name="Wu H."/>
            <person name="Li Y."/>
            <person name="Cui Y."/>
            <person name="Guo X."/>
            <person name="Zheng S."/>
            <person name="Wang B."/>
            <person name="Yu K."/>
            <person name="Liang Q."/>
            <person name="Yang W."/>
            <person name="Lou X."/>
            <person name="Chen J."/>
            <person name="Feng M."/>
            <person name="Jian J."/>
            <person name="Zhang X."/>
            <person name="Luo G."/>
            <person name="Jiang Y."/>
            <person name="Liu J."/>
            <person name="Wang Z."/>
            <person name="Sha Y."/>
            <person name="Zhang B."/>
            <person name="Wu H."/>
            <person name="Tang D."/>
            <person name="Shen Q."/>
            <person name="Xue P."/>
            <person name="Zou S."/>
            <person name="Wang X."/>
            <person name="Liu X."/>
            <person name="Wang F."/>
            <person name="Yang Y."/>
            <person name="An X."/>
            <person name="Dong Z."/>
            <person name="Zhang K."/>
            <person name="Zhang X."/>
            <person name="Luo M.C."/>
            <person name="Dvorak J."/>
            <person name="Tong Y."/>
            <person name="Wang J."/>
            <person name="Yang H."/>
            <person name="Li Z."/>
            <person name="Wang D."/>
            <person name="Zhang A."/>
            <person name="Wang J."/>
        </authorList>
    </citation>
    <scope>NUCLEOTIDE SEQUENCE</scope>
</reference>
<dbReference type="AlphaFoldDB" id="M7Z5H8"/>
<dbReference type="EMBL" id="KD172885">
    <property type="protein sequence ID" value="EMS55242.1"/>
    <property type="molecule type" value="Genomic_DNA"/>
</dbReference>